<dbReference type="Proteomes" id="UP001209317">
    <property type="component" value="Unassembled WGS sequence"/>
</dbReference>
<keyword evidence="3" id="KW-1185">Reference proteome</keyword>
<keyword evidence="1" id="KW-1133">Transmembrane helix</keyword>
<dbReference type="RefSeq" id="WP_263037531.1">
    <property type="nucleotide sequence ID" value="NZ_JAOTPL010000006.1"/>
</dbReference>
<feature type="transmembrane region" description="Helical" evidence="1">
    <location>
        <begin position="70"/>
        <end position="91"/>
    </location>
</feature>
<proteinExistence type="predicted"/>
<feature type="transmembrane region" description="Helical" evidence="1">
    <location>
        <begin position="103"/>
        <end position="124"/>
    </location>
</feature>
<evidence type="ECO:0000313" key="3">
    <source>
        <dbReference type="Proteomes" id="UP001209317"/>
    </source>
</evidence>
<evidence type="ECO:0000256" key="1">
    <source>
        <dbReference type="SAM" id="Phobius"/>
    </source>
</evidence>
<dbReference type="NCBIfam" id="NF037970">
    <property type="entry name" value="vanZ_1"/>
    <property type="match status" value="1"/>
</dbReference>
<sequence length="136" mass="16039">MKKPLFAFLPFLLWIVVIFVLLIMPARGNAPVFHIPHLDKLAHAFVFCVMVFLFGWPYRHQLFKRNSLKIFIVALLACVYGIAMEFVQKYALTYPRSYDEWDMLADCIGAFAGFFAIRKVILYFNEREVFKRENFS</sequence>
<protein>
    <submittedName>
        <fullName evidence="2">VanZ family protein</fullName>
    </submittedName>
</protein>
<dbReference type="PANTHER" id="PTHR28008">
    <property type="entry name" value="DOMAIN PROTEIN, PUTATIVE (AFU_ORTHOLOGUE AFUA_3G10980)-RELATED"/>
    <property type="match status" value="1"/>
</dbReference>
<keyword evidence="1" id="KW-0812">Transmembrane</keyword>
<dbReference type="EMBL" id="JAOTPL010000006">
    <property type="protein sequence ID" value="MCU7694043.1"/>
    <property type="molecule type" value="Genomic_DNA"/>
</dbReference>
<dbReference type="PANTHER" id="PTHR28008:SF1">
    <property type="entry name" value="DOMAIN PROTEIN, PUTATIVE (AFU_ORTHOLOGUE AFUA_3G10980)-RELATED"/>
    <property type="match status" value="1"/>
</dbReference>
<organism evidence="2 3">
    <name type="scientific">Haoranjiania flava</name>
    <dbReference type="NCBI Taxonomy" id="1856322"/>
    <lineage>
        <taxon>Bacteria</taxon>
        <taxon>Pseudomonadati</taxon>
        <taxon>Bacteroidota</taxon>
        <taxon>Chitinophagia</taxon>
        <taxon>Chitinophagales</taxon>
        <taxon>Chitinophagaceae</taxon>
        <taxon>Haoranjiania</taxon>
    </lineage>
</organism>
<comment type="caution">
    <text evidence="2">The sequence shown here is derived from an EMBL/GenBank/DDBJ whole genome shotgun (WGS) entry which is preliminary data.</text>
</comment>
<keyword evidence="1" id="KW-0472">Membrane</keyword>
<reference evidence="2" key="1">
    <citation type="submission" date="2022-10" db="EMBL/GenBank/DDBJ databases">
        <authorList>
            <person name="Kim H.S."/>
            <person name="Kim J.-S."/>
            <person name="Suh M.K."/>
            <person name="Eom M.K."/>
            <person name="Lee J.-S."/>
        </authorList>
    </citation>
    <scope>NUCLEOTIDE SEQUENCE</scope>
    <source>
        <strain evidence="2">LIP-5</strain>
    </source>
</reference>
<accession>A0AAE3IMW6</accession>
<name>A0AAE3IMW6_9BACT</name>
<dbReference type="AlphaFoldDB" id="A0AAE3IMW6"/>
<feature type="transmembrane region" description="Helical" evidence="1">
    <location>
        <begin position="38"/>
        <end position="58"/>
    </location>
</feature>
<evidence type="ECO:0000313" key="2">
    <source>
        <dbReference type="EMBL" id="MCU7694043.1"/>
    </source>
</evidence>
<gene>
    <name evidence="2" type="ORF">OD355_05875</name>
</gene>